<feature type="region of interest" description="Disordered" evidence="1">
    <location>
        <begin position="66"/>
        <end position="108"/>
    </location>
</feature>
<comment type="caution">
    <text evidence="3">The sequence shown here is derived from an EMBL/GenBank/DDBJ whole genome shotgun (WGS) entry which is preliminary data.</text>
</comment>
<dbReference type="RefSeq" id="XP_025404297.1">
    <property type="nucleotide sequence ID" value="XM_025538088.1"/>
</dbReference>
<protein>
    <submittedName>
        <fullName evidence="3">Uncharacterized protein</fullName>
    </submittedName>
</protein>
<keyword evidence="4" id="KW-1185">Reference proteome</keyword>
<dbReference type="VEuPathDB" id="FungiDB:BO70DRAFT_13639"/>
<evidence type="ECO:0000256" key="1">
    <source>
        <dbReference type="SAM" id="MobiDB-lite"/>
    </source>
</evidence>
<evidence type="ECO:0000256" key="2">
    <source>
        <dbReference type="SAM" id="Phobius"/>
    </source>
</evidence>
<dbReference type="GeneID" id="37060325"/>
<feature type="transmembrane region" description="Helical" evidence="2">
    <location>
        <begin position="305"/>
        <end position="325"/>
    </location>
</feature>
<feature type="compositionally biased region" description="Basic and acidic residues" evidence="1">
    <location>
        <begin position="140"/>
        <end position="153"/>
    </location>
</feature>
<keyword evidence="2" id="KW-0812">Transmembrane</keyword>
<feature type="compositionally biased region" description="Basic and acidic residues" evidence="1">
    <location>
        <begin position="85"/>
        <end position="98"/>
    </location>
</feature>
<dbReference type="Proteomes" id="UP000247233">
    <property type="component" value="Unassembled WGS sequence"/>
</dbReference>
<name>A0A317X6Q2_9EURO</name>
<keyword evidence="2" id="KW-1133">Transmembrane helix</keyword>
<feature type="compositionally biased region" description="Polar residues" evidence="1">
    <location>
        <begin position="66"/>
        <end position="76"/>
    </location>
</feature>
<dbReference type="AlphaFoldDB" id="A0A317X6Q2"/>
<dbReference type="EMBL" id="MSFL01000001">
    <property type="protein sequence ID" value="PWY92558.1"/>
    <property type="molecule type" value="Genomic_DNA"/>
</dbReference>
<keyword evidence="2" id="KW-0472">Membrane</keyword>
<proteinExistence type="predicted"/>
<gene>
    <name evidence="3" type="ORF">BO70DRAFT_13639</name>
</gene>
<sequence>MCACAIKLILRKVDLFCGVRCSRRQRRSASSLPQEHTLHGTRSIFVRVYCSPHLTHAKLTIDSHFSYTPSQSTMPSTPAKRPRRKPEEPEAKHVEVADKGPAPLDLTDDEADQRLYNRLLNLGESAPTPRWLIEAPGDADPPRQLRWKFDPGDNSRNPQESDDFYRENYEHLRIHLHDMFFRDRLIDYIKGNKDLMRVVGNAENSIPLLNTTPRPAGIKNRPVRHPMLYKPNPALLPPAGLTPNAFTYEGFNRPRPISRAIEREEEDASDEGHKGPLHRRVQKKFRRLIPQRAGGGATKGECKCVWFTVILLVLSTFLCLFLYAFRIIT</sequence>
<accession>A0A317X6Q2</accession>
<evidence type="ECO:0000313" key="3">
    <source>
        <dbReference type="EMBL" id="PWY92558.1"/>
    </source>
</evidence>
<organism evidence="3 4">
    <name type="scientific">Aspergillus heteromorphus CBS 117.55</name>
    <dbReference type="NCBI Taxonomy" id="1448321"/>
    <lineage>
        <taxon>Eukaryota</taxon>
        <taxon>Fungi</taxon>
        <taxon>Dikarya</taxon>
        <taxon>Ascomycota</taxon>
        <taxon>Pezizomycotina</taxon>
        <taxon>Eurotiomycetes</taxon>
        <taxon>Eurotiomycetidae</taxon>
        <taxon>Eurotiales</taxon>
        <taxon>Aspergillaceae</taxon>
        <taxon>Aspergillus</taxon>
        <taxon>Aspergillus subgen. Circumdati</taxon>
    </lineage>
</organism>
<feature type="region of interest" description="Disordered" evidence="1">
    <location>
        <begin position="133"/>
        <end position="161"/>
    </location>
</feature>
<dbReference type="OrthoDB" id="4506111at2759"/>
<evidence type="ECO:0000313" key="4">
    <source>
        <dbReference type="Proteomes" id="UP000247233"/>
    </source>
</evidence>
<reference evidence="3 4" key="1">
    <citation type="submission" date="2016-12" db="EMBL/GenBank/DDBJ databases">
        <title>The genomes of Aspergillus section Nigri reveals drivers in fungal speciation.</title>
        <authorList>
            <consortium name="DOE Joint Genome Institute"/>
            <person name="Vesth T.C."/>
            <person name="Nybo J."/>
            <person name="Theobald S."/>
            <person name="Brandl J."/>
            <person name="Frisvad J.C."/>
            <person name="Nielsen K.F."/>
            <person name="Lyhne E.K."/>
            <person name="Kogle M.E."/>
            <person name="Kuo A."/>
            <person name="Riley R."/>
            <person name="Clum A."/>
            <person name="Nolan M."/>
            <person name="Lipzen A."/>
            <person name="Salamov A."/>
            <person name="Henrissat B."/>
            <person name="Wiebenga A."/>
            <person name="De Vries R.P."/>
            <person name="Grigoriev I.V."/>
            <person name="Mortensen U.H."/>
            <person name="Andersen M.R."/>
            <person name="Baker S.E."/>
        </authorList>
    </citation>
    <scope>NUCLEOTIDE SEQUENCE [LARGE SCALE GENOMIC DNA]</scope>
    <source>
        <strain evidence="3 4">CBS 117.55</strain>
    </source>
</reference>